<keyword evidence="3" id="KW-1185">Reference proteome</keyword>
<feature type="transmembrane region" description="Helical" evidence="1">
    <location>
        <begin position="22"/>
        <end position="45"/>
    </location>
</feature>
<keyword evidence="1" id="KW-0472">Membrane</keyword>
<sequence>MEHQTESPEAHGPTHRLSVKSIWILSIGFCVGFWALVGYLLWVFLR</sequence>
<dbReference type="EMBL" id="FOGC01000003">
    <property type="protein sequence ID" value="SEQ43302.1"/>
    <property type="molecule type" value="Genomic_DNA"/>
</dbReference>
<name>A0A1H9FZF3_9GAMM</name>
<gene>
    <name evidence="2" type="ORF">SAMN05216522_10314</name>
</gene>
<evidence type="ECO:0000256" key="1">
    <source>
        <dbReference type="SAM" id="Phobius"/>
    </source>
</evidence>
<protein>
    <submittedName>
        <fullName evidence="2">Uncharacterized protein</fullName>
    </submittedName>
</protein>
<accession>A0A1H9FZF3</accession>
<keyword evidence="1" id="KW-0812">Transmembrane</keyword>
<dbReference type="RefSeq" id="WP_177173084.1">
    <property type="nucleotide sequence ID" value="NZ_JAKZKO010000001.1"/>
</dbReference>
<proteinExistence type="predicted"/>
<evidence type="ECO:0000313" key="3">
    <source>
        <dbReference type="Proteomes" id="UP000242515"/>
    </source>
</evidence>
<organism evidence="2 3">
    <name type="scientific">Rosenbergiella nectarea</name>
    <dbReference type="NCBI Taxonomy" id="988801"/>
    <lineage>
        <taxon>Bacteria</taxon>
        <taxon>Pseudomonadati</taxon>
        <taxon>Pseudomonadota</taxon>
        <taxon>Gammaproteobacteria</taxon>
        <taxon>Enterobacterales</taxon>
        <taxon>Erwiniaceae</taxon>
        <taxon>Rosenbergiella</taxon>
    </lineage>
</organism>
<keyword evidence="1" id="KW-1133">Transmembrane helix</keyword>
<reference evidence="3" key="1">
    <citation type="submission" date="2016-10" db="EMBL/GenBank/DDBJ databases">
        <authorList>
            <person name="Varghese N."/>
            <person name="Submissions S."/>
        </authorList>
    </citation>
    <scope>NUCLEOTIDE SEQUENCE [LARGE SCALE GENOMIC DNA]</scope>
    <source>
        <strain evidence="3">8N4</strain>
    </source>
</reference>
<evidence type="ECO:0000313" key="2">
    <source>
        <dbReference type="EMBL" id="SEQ43302.1"/>
    </source>
</evidence>
<dbReference type="AlphaFoldDB" id="A0A1H9FZF3"/>
<dbReference type="Proteomes" id="UP000242515">
    <property type="component" value="Unassembled WGS sequence"/>
</dbReference>